<evidence type="ECO:0000313" key="1">
    <source>
        <dbReference type="EMBL" id="GFE26496.1"/>
    </source>
</evidence>
<evidence type="ECO:0000313" key="3">
    <source>
        <dbReference type="Proteomes" id="UP000429552"/>
    </source>
</evidence>
<keyword evidence="4" id="KW-1185">Reference proteome</keyword>
<evidence type="ECO:0000313" key="4">
    <source>
        <dbReference type="Proteomes" id="UP001210609"/>
    </source>
</evidence>
<reference evidence="1 3" key="1">
    <citation type="submission" date="2019-12" db="EMBL/GenBank/DDBJ databases">
        <title>Whole genome shotgun sequence of Streptomyces libani subsp. libani NBRC 13452.</title>
        <authorList>
            <person name="Ichikawa N."/>
            <person name="Kimura A."/>
            <person name="Kitahashi Y."/>
            <person name="Komaki H."/>
            <person name="Tamura T."/>
        </authorList>
    </citation>
    <scope>NUCLEOTIDE SEQUENCE [LARGE SCALE GENOMIC DNA]</scope>
    <source>
        <strain evidence="1 3">NBRC 13452</strain>
    </source>
</reference>
<dbReference type="RefSeq" id="WP_159490897.1">
    <property type="nucleotide sequence ID" value="NZ_BLIP01000003.1"/>
</dbReference>
<proteinExistence type="predicted"/>
<name>A0A640TWZ7_STRNI</name>
<evidence type="ECO:0000313" key="2">
    <source>
        <dbReference type="EMBL" id="WAU00644.1"/>
    </source>
</evidence>
<organism evidence="1 3">
    <name type="scientific">Streptomyces nigrescens</name>
    <dbReference type="NCBI Taxonomy" id="1920"/>
    <lineage>
        <taxon>Bacteria</taxon>
        <taxon>Bacillati</taxon>
        <taxon>Actinomycetota</taxon>
        <taxon>Actinomycetes</taxon>
        <taxon>Kitasatosporales</taxon>
        <taxon>Streptomycetaceae</taxon>
        <taxon>Streptomyces</taxon>
    </lineage>
</organism>
<protein>
    <submittedName>
        <fullName evidence="1">Uncharacterized protein</fullName>
    </submittedName>
</protein>
<sequence length="53" mass="5934">MAHRSGRSPVIVSWGLPRAAAKGHPRGGGEQKIDELLIEERFRKRVLLHDSAF</sequence>
<dbReference type="EMBL" id="CP114202">
    <property type="protein sequence ID" value="WAU00644.1"/>
    <property type="molecule type" value="Genomic_DNA"/>
</dbReference>
<dbReference type="AlphaFoldDB" id="A0A640TWZ7"/>
<dbReference type="Proteomes" id="UP000429552">
    <property type="component" value="Unassembled WGS sequence"/>
</dbReference>
<dbReference type="Proteomes" id="UP001210609">
    <property type="component" value="Chromosome"/>
</dbReference>
<gene>
    <name evidence="1" type="ORF">Sliba_69490</name>
    <name evidence="2" type="ORF">STRLI_006917</name>
</gene>
<accession>A0A640TWZ7</accession>
<reference evidence="2 4" key="2">
    <citation type="submission" date="2022-12" db="EMBL/GenBank/DDBJ databases">
        <authorList>
            <person name="Ruckert C."/>
            <person name="Busche T."/>
            <person name="Kalinowski J."/>
            <person name="Wittmann C."/>
        </authorList>
    </citation>
    <scope>NUCLEOTIDE SEQUENCE [LARGE SCALE GENOMIC DNA]</scope>
    <source>
        <strain evidence="2 4">DSM 40555</strain>
    </source>
</reference>
<dbReference type="EMBL" id="BLIP01000003">
    <property type="protein sequence ID" value="GFE26496.1"/>
    <property type="molecule type" value="Genomic_DNA"/>
</dbReference>